<evidence type="ECO:0000313" key="2">
    <source>
        <dbReference type="Proteomes" id="UP001162090"/>
    </source>
</evidence>
<protein>
    <submittedName>
        <fullName evidence="1">Uncharacterized protein</fullName>
    </submittedName>
</protein>
<reference evidence="1" key="1">
    <citation type="submission" date="2022-10" db="EMBL/GenBank/DDBJ databases">
        <authorList>
            <person name="Byrne P K."/>
        </authorList>
    </citation>
    <scope>NUCLEOTIDE SEQUENCE</scope>
    <source>
        <strain evidence="1">CBS7001</strain>
    </source>
</reference>
<dbReference type="EMBL" id="OX365918">
    <property type="protein sequence ID" value="CAI4062687.1"/>
    <property type="molecule type" value="Genomic_DNA"/>
</dbReference>
<accession>A0AA35NT53</accession>
<organism evidence="1 2">
    <name type="scientific">Saccharomyces uvarum</name>
    <name type="common">Yeast</name>
    <name type="synonym">Saccharomyces bayanus var. uvarum</name>
    <dbReference type="NCBI Taxonomy" id="230603"/>
    <lineage>
        <taxon>Eukaryota</taxon>
        <taxon>Fungi</taxon>
        <taxon>Dikarya</taxon>
        <taxon>Ascomycota</taxon>
        <taxon>Saccharomycotina</taxon>
        <taxon>Saccharomycetes</taxon>
        <taxon>Saccharomycetales</taxon>
        <taxon>Saccharomycetaceae</taxon>
        <taxon>Saccharomyces</taxon>
    </lineage>
</organism>
<sequence length="163" mass="17631">MNNAGRVQRSCVGSRGHAAISPFTMASLSVPSGMRSWNVYDDAPDAPSALALFSVVSRNRLTSSLPPILSARCSSACFSVWMVLPLSLTISSSALMYSTNLALGRRLTGAFSIQTIMEHNCGFFRTSIMATLPPIEWPTIMGPPWVFSSCFVMKRFTSSDIAP</sequence>
<name>A0AA35NT53_SACUV</name>
<dbReference type="AlphaFoldDB" id="A0AA35NT53"/>
<gene>
    <name evidence="1" type="primary">SUVC07G2700</name>
    <name evidence="1" type="ORF">SUVC_07G2700</name>
</gene>
<proteinExistence type="predicted"/>
<evidence type="ECO:0000313" key="1">
    <source>
        <dbReference type="EMBL" id="CAI4062687.1"/>
    </source>
</evidence>
<dbReference type="Proteomes" id="UP001162090">
    <property type="component" value="Chromosome 7"/>
</dbReference>